<name>A0A5N8X0V5_9ACTN</name>
<evidence type="ECO:0000313" key="2">
    <source>
        <dbReference type="EMBL" id="MPY53253.1"/>
    </source>
</evidence>
<evidence type="ECO:0000256" key="1">
    <source>
        <dbReference type="SAM" id="Phobius"/>
    </source>
</evidence>
<dbReference type="InterPro" id="IPR021401">
    <property type="entry name" value="DUF3040"/>
</dbReference>
<accession>A0A5N8X0V5</accession>
<proteinExistence type="predicted"/>
<dbReference type="AlphaFoldDB" id="A0A5N8X0V5"/>
<organism evidence="2 3">
    <name type="scientific">Streptomyces acidicola</name>
    <dbReference type="NCBI Taxonomy" id="2596892"/>
    <lineage>
        <taxon>Bacteria</taxon>
        <taxon>Bacillati</taxon>
        <taxon>Actinomycetota</taxon>
        <taxon>Actinomycetes</taxon>
        <taxon>Kitasatosporales</taxon>
        <taxon>Streptomycetaceae</taxon>
        <taxon>Streptomyces</taxon>
    </lineage>
</organism>
<keyword evidence="1" id="KW-1133">Transmembrane helix</keyword>
<evidence type="ECO:0000313" key="3">
    <source>
        <dbReference type="Proteomes" id="UP000373149"/>
    </source>
</evidence>
<reference evidence="2 3" key="1">
    <citation type="submission" date="2019-09" db="EMBL/GenBank/DDBJ databases">
        <authorList>
            <person name="Duangmal K."/>
            <person name="Teo W.F.A."/>
            <person name="Lipun K."/>
        </authorList>
    </citation>
    <scope>NUCLEOTIDE SEQUENCE [LARGE SCALE GENOMIC DNA]</scope>
    <source>
        <strain evidence="2 3">K1PN6</strain>
    </source>
</reference>
<dbReference type="Pfam" id="PF11239">
    <property type="entry name" value="DUF3040"/>
    <property type="match status" value="1"/>
</dbReference>
<dbReference type="RefSeq" id="WP_152867388.1">
    <property type="nucleotide sequence ID" value="NZ_VMNX01000182.1"/>
</dbReference>
<keyword evidence="1" id="KW-0812">Transmembrane</keyword>
<gene>
    <name evidence="2" type="ORF">FPZ41_33665</name>
</gene>
<dbReference type="EMBL" id="VMNX01000182">
    <property type="protein sequence ID" value="MPY53253.1"/>
    <property type="molecule type" value="Genomic_DNA"/>
</dbReference>
<comment type="caution">
    <text evidence="2">The sequence shown here is derived from an EMBL/GenBank/DDBJ whole genome shotgun (WGS) entry which is preliminary data.</text>
</comment>
<sequence length="96" mass="10589">MAEIDDQRLHEIEARMHRDDPRFAHALGAGKPCRPSEYRHTRAWLLLAVALVVLGTGTALAHGLLIAAGLVLAGVAGELFDPERAVRRHRNRPPRS</sequence>
<dbReference type="Proteomes" id="UP000373149">
    <property type="component" value="Unassembled WGS sequence"/>
</dbReference>
<feature type="transmembrane region" description="Helical" evidence="1">
    <location>
        <begin position="44"/>
        <end position="73"/>
    </location>
</feature>
<keyword evidence="1" id="KW-0472">Membrane</keyword>
<protein>
    <submittedName>
        <fullName evidence="2">DUF3040 domain-containing protein</fullName>
    </submittedName>
</protein>
<keyword evidence="3" id="KW-1185">Reference proteome</keyword>